<gene>
    <name evidence="2" type="ORF">PLEPLA_LOCUS8683</name>
</gene>
<accession>A0A9N7TYJ5</accession>
<comment type="caution">
    <text evidence="2">The sequence shown here is derived from an EMBL/GenBank/DDBJ whole genome shotgun (WGS) entry which is preliminary data.</text>
</comment>
<evidence type="ECO:0000256" key="1">
    <source>
        <dbReference type="SAM" id="SignalP"/>
    </source>
</evidence>
<feature type="chain" id="PRO_5040176579" evidence="1">
    <location>
        <begin position="18"/>
        <end position="104"/>
    </location>
</feature>
<evidence type="ECO:0000313" key="2">
    <source>
        <dbReference type="EMBL" id="CAB1420806.1"/>
    </source>
</evidence>
<dbReference type="EMBL" id="CADEAL010000482">
    <property type="protein sequence ID" value="CAB1420806.1"/>
    <property type="molecule type" value="Genomic_DNA"/>
</dbReference>
<keyword evidence="1" id="KW-0732">Signal</keyword>
<evidence type="ECO:0000313" key="3">
    <source>
        <dbReference type="Proteomes" id="UP001153269"/>
    </source>
</evidence>
<sequence>MWPSGFIVPRCLGVVSASELWILQRLTAAGAGRRRRAGGAGGGGAGGAGGGGGAWDLNLSHSGNPDGEPGLIGFLFYTYSEALTPLPLREHRSRHSGGRPLIIY</sequence>
<proteinExistence type="predicted"/>
<reference evidence="2" key="1">
    <citation type="submission" date="2020-03" db="EMBL/GenBank/DDBJ databases">
        <authorList>
            <person name="Weist P."/>
        </authorList>
    </citation>
    <scope>NUCLEOTIDE SEQUENCE</scope>
</reference>
<name>A0A9N7TYJ5_PLEPL</name>
<protein>
    <submittedName>
        <fullName evidence="2">Uncharacterized protein</fullName>
    </submittedName>
</protein>
<dbReference type="Proteomes" id="UP001153269">
    <property type="component" value="Unassembled WGS sequence"/>
</dbReference>
<feature type="signal peptide" evidence="1">
    <location>
        <begin position="1"/>
        <end position="17"/>
    </location>
</feature>
<keyword evidence="3" id="KW-1185">Reference proteome</keyword>
<organism evidence="2 3">
    <name type="scientific">Pleuronectes platessa</name>
    <name type="common">European plaice</name>
    <dbReference type="NCBI Taxonomy" id="8262"/>
    <lineage>
        <taxon>Eukaryota</taxon>
        <taxon>Metazoa</taxon>
        <taxon>Chordata</taxon>
        <taxon>Craniata</taxon>
        <taxon>Vertebrata</taxon>
        <taxon>Euteleostomi</taxon>
        <taxon>Actinopterygii</taxon>
        <taxon>Neopterygii</taxon>
        <taxon>Teleostei</taxon>
        <taxon>Neoteleostei</taxon>
        <taxon>Acanthomorphata</taxon>
        <taxon>Carangaria</taxon>
        <taxon>Pleuronectiformes</taxon>
        <taxon>Pleuronectoidei</taxon>
        <taxon>Pleuronectidae</taxon>
        <taxon>Pleuronectes</taxon>
    </lineage>
</organism>
<dbReference type="AlphaFoldDB" id="A0A9N7TYJ5"/>